<dbReference type="EMBL" id="UYJE01000216">
    <property type="protein sequence ID" value="VDH91208.1"/>
    <property type="molecule type" value="Genomic_DNA"/>
</dbReference>
<organism evidence="7 8">
    <name type="scientific">Mytilus galloprovincialis</name>
    <name type="common">Mediterranean mussel</name>
    <dbReference type="NCBI Taxonomy" id="29158"/>
    <lineage>
        <taxon>Eukaryota</taxon>
        <taxon>Metazoa</taxon>
        <taxon>Spiralia</taxon>
        <taxon>Lophotrochozoa</taxon>
        <taxon>Mollusca</taxon>
        <taxon>Bivalvia</taxon>
        <taxon>Autobranchia</taxon>
        <taxon>Pteriomorphia</taxon>
        <taxon>Mytilida</taxon>
        <taxon>Mytiloidea</taxon>
        <taxon>Mytilidae</taxon>
        <taxon>Mytilinae</taxon>
        <taxon>Mytilus</taxon>
    </lineage>
</organism>
<feature type="chain" id="PRO_5032429785" description="C1q domain-containing protein" evidence="5">
    <location>
        <begin position="24"/>
        <end position="204"/>
    </location>
</feature>
<accession>A0A8B6BI78</accession>
<dbReference type="InterPro" id="IPR001073">
    <property type="entry name" value="C1q_dom"/>
</dbReference>
<evidence type="ECO:0000256" key="5">
    <source>
        <dbReference type="SAM" id="SignalP"/>
    </source>
</evidence>
<dbReference type="Pfam" id="PF00386">
    <property type="entry name" value="C1q"/>
    <property type="match status" value="1"/>
</dbReference>
<keyword evidence="8" id="KW-1185">Reference proteome</keyword>
<dbReference type="GO" id="GO:0005576">
    <property type="term" value="C:extracellular region"/>
    <property type="evidence" value="ECO:0007669"/>
    <property type="project" value="UniProtKB-SubCell"/>
</dbReference>
<comment type="subcellular location">
    <subcellularLocation>
        <location evidence="1">Secreted</location>
    </subcellularLocation>
</comment>
<gene>
    <name evidence="7" type="ORF">MGAL_10B062229</name>
</gene>
<evidence type="ECO:0000256" key="2">
    <source>
        <dbReference type="ARBA" id="ARBA00022525"/>
    </source>
</evidence>
<dbReference type="Proteomes" id="UP000596742">
    <property type="component" value="Unassembled WGS sequence"/>
</dbReference>
<keyword evidence="2" id="KW-0964">Secreted</keyword>
<sequence>MNTKMLQIYFTIMLLLQIGPVLSQGHAKHTETRLQKLEILLDRQQSINKELQIEISECKSMKDKKRQNSPTAVAFSTQLTTHLTGLGHHAAVIFDKVILDTTSSYNNGDGVFVVPITGIYVFTWTVSVGVDDWQNTELVVNGIPYAYTKVDSGTGSDYGSGTQIVVLKVNKRDHIWIRTGNTGNGVVDGKTFDTYSGWILFPME</sequence>
<comment type="caution">
    <text evidence="7">The sequence shown here is derived from an EMBL/GenBank/DDBJ whole genome shotgun (WGS) entry which is preliminary data.</text>
</comment>
<keyword evidence="4" id="KW-0175">Coiled coil</keyword>
<reference evidence="7" key="1">
    <citation type="submission" date="2018-11" db="EMBL/GenBank/DDBJ databases">
        <authorList>
            <person name="Alioto T."/>
            <person name="Alioto T."/>
        </authorList>
    </citation>
    <scope>NUCLEOTIDE SEQUENCE</scope>
</reference>
<dbReference type="InterPro" id="IPR008983">
    <property type="entry name" value="Tumour_necrosis_fac-like_dom"/>
</dbReference>
<dbReference type="SMART" id="SM00110">
    <property type="entry name" value="C1Q"/>
    <property type="match status" value="1"/>
</dbReference>
<protein>
    <recommendedName>
        <fullName evidence="6">C1q domain-containing protein</fullName>
    </recommendedName>
</protein>
<feature type="coiled-coil region" evidence="4">
    <location>
        <begin position="34"/>
        <end position="68"/>
    </location>
</feature>
<evidence type="ECO:0000256" key="3">
    <source>
        <dbReference type="ARBA" id="ARBA00022729"/>
    </source>
</evidence>
<dbReference type="PRINTS" id="PR00007">
    <property type="entry name" value="COMPLEMNTC1Q"/>
</dbReference>
<name>A0A8B6BI78_MYTGA</name>
<evidence type="ECO:0000256" key="4">
    <source>
        <dbReference type="SAM" id="Coils"/>
    </source>
</evidence>
<dbReference type="InterPro" id="IPR050822">
    <property type="entry name" value="Cerebellin_Synaptic_Org"/>
</dbReference>
<proteinExistence type="predicted"/>
<dbReference type="SUPFAM" id="SSF49842">
    <property type="entry name" value="TNF-like"/>
    <property type="match status" value="1"/>
</dbReference>
<evidence type="ECO:0000313" key="8">
    <source>
        <dbReference type="Proteomes" id="UP000596742"/>
    </source>
</evidence>
<dbReference type="PROSITE" id="PS50871">
    <property type="entry name" value="C1Q"/>
    <property type="match status" value="1"/>
</dbReference>
<dbReference type="PANTHER" id="PTHR22923:SF116">
    <property type="entry name" value="C1Q DOMAIN-CONTAINING PROTEIN"/>
    <property type="match status" value="1"/>
</dbReference>
<dbReference type="AlphaFoldDB" id="A0A8B6BI78"/>
<keyword evidence="3 5" id="KW-0732">Signal</keyword>
<evidence type="ECO:0000259" key="6">
    <source>
        <dbReference type="PROSITE" id="PS50871"/>
    </source>
</evidence>
<dbReference type="PANTHER" id="PTHR22923">
    <property type="entry name" value="CEREBELLIN-RELATED"/>
    <property type="match status" value="1"/>
</dbReference>
<dbReference type="Gene3D" id="2.60.120.40">
    <property type="match status" value="1"/>
</dbReference>
<evidence type="ECO:0000256" key="1">
    <source>
        <dbReference type="ARBA" id="ARBA00004613"/>
    </source>
</evidence>
<feature type="domain" description="C1q" evidence="6">
    <location>
        <begin position="68"/>
        <end position="204"/>
    </location>
</feature>
<feature type="signal peptide" evidence="5">
    <location>
        <begin position="1"/>
        <end position="23"/>
    </location>
</feature>
<dbReference type="OrthoDB" id="6151356at2759"/>
<evidence type="ECO:0000313" key="7">
    <source>
        <dbReference type="EMBL" id="VDH91208.1"/>
    </source>
</evidence>